<organism evidence="1">
    <name type="scientific">Paraprevotella clara</name>
    <dbReference type="NCBI Taxonomy" id="454154"/>
    <lineage>
        <taxon>Bacteria</taxon>
        <taxon>Pseudomonadati</taxon>
        <taxon>Bacteroidota</taxon>
        <taxon>Bacteroidia</taxon>
        <taxon>Bacteroidales</taxon>
        <taxon>Prevotellaceae</taxon>
        <taxon>Paraprevotella</taxon>
    </lineage>
</organism>
<dbReference type="EMBL" id="CACRUT010000023">
    <property type="protein sequence ID" value="VYU56578.1"/>
    <property type="molecule type" value="Genomic_DNA"/>
</dbReference>
<proteinExistence type="predicted"/>
<dbReference type="AlphaFoldDB" id="A0A6N3FW79"/>
<dbReference type="PROSITE" id="PS51257">
    <property type="entry name" value="PROKAR_LIPOPROTEIN"/>
    <property type="match status" value="1"/>
</dbReference>
<dbReference type="RefSeq" id="WP_412442414.1">
    <property type="nucleotide sequence ID" value="NZ_CACRUT010000023.1"/>
</dbReference>
<reference evidence="1" key="1">
    <citation type="submission" date="2019-11" db="EMBL/GenBank/DDBJ databases">
        <authorList>
            <person name="Feng L."/>
        </authorList>
    </citation>
    <scope>NUCLEOTIDE SEQUENCE</scope>
    <source>
        <strain evidence="1">PclaraLFYP37</strain>
    </source>
</reference>
<protein>
    <recommendedName>
        <fullName evidence="2">Fimbrillin-A associated anchor proteins Mfa1 and Mfa2</fullName>
    </recommendedName>
</protein>
<sequence>MDGRIMKWGLMFLLCIPFWTACRNDDVPEATAEPQKDCEVSVSIRLNAKSLRAMGDPGQGVDEFDSQYWTRIDIFLVYNWGQVLQYTLDKNYQPGDTRTFNAFAGTVKAVYAVAYNNELLAHAYAPYSEQQILDLQTPEIDRLVAEQEKQYLLSLFSGTATRTDEGNPIEVVKDGSTEIKVGLNRLAAKVDVQWDAQDAYQSGRYVEAKMGGITFRGESQGYFFPEGKTTAESDALTHVAAYKMDNPISERNGRTYFYTFSGAKNTFVFTVKHKENTSAAETSTNYTATFANALERSSWHKVDLTVSGSTFTETTGDLVLTPKSAIND</sequence>
<gene>
    <name evidence="1" type="ORF">PCLFYP37_00264</name>
</gene>
<evidence type="ECO:0008006" key="2">
    <source>
        <dbReference type="Google" id="ProtNLM"/>
    </source>
</evidence>
<evidence type="ECO:0000313" key="1">
    <source>
        <dbReference type="EMBL" id="VYU56578.1"/>
    </source>
</evidence>
<name>A0A6N3FW79_9BACT</name>
<accession>A0A6N3FW79</accession>